<name>A0A218ZC85_9HELO</name>
<reference evidence="2 3" key="1">
    <citation type="submission" date="2017-04" db="EMBL/GenBank/DDBJ databases">
        <title>Draft genome sequence of Marssonina coronaria NL1: causal agent of apple blotch.</title>
        <authorList>
            <person name="Cheng Q."/>
        </authorList>
    </citation>
    <scope>NUCLEOTIDE SEQUENCE [LARGE SCALE GENOMIC DNA]</scope>
    <source>
        <strain evidence="2 3">NL1</strain>
    </source>
</reference>
<accession>A0A218ZC85</accession>
<organism evidence="2 3">
    <name type="scientific">Diplocarpon coronariae</name>
    <dbReference type="NCBI Taxonomy" id="2795749"/>
    <lineage>
        <taxon>Eukaryota</taxon>
        <taxon>Fungi</taxon>
        <taxon>Dikarya</taxon>
        <taxon>Ascomycota</taxon>
        <taxon>Pezizomycotina</taxon>
        <taxon>Leotiomycetes</taxon>
        <taxon>Helotiales</taxon>
        <taxon>Drepanopezizaceae</taxon>
        <taxon>Diplocarpon</taxon>
    </lineage>
</organism>
<protein>
    <submittedName>
        <fullName evidence="2">Uncharacterized protein</fullName>
    </submittedName>
</protein>
<dbReference type="AlphaFoldDB" id="A0A218ZC85"/>
<keyword evidence="3" id="KW-1185">Reference proteome</keyword>
<feature type="region of interest" description="Disordered" evidence="1">
    <location>
        <begin position="178"/>
        <end position="197"/>
    </location>
</feature>
<comment type="caution">
    <text evidence="2">The sequence shown here is derived from an EMBL/GenBank/DDBJ whole genome shotgun (WGS) entry which is preliminary data.</text>
</comment>
<sequence>MVLKRKFSDSETSTSSSFLSTPPSASSYMSIDQSYQSHIPTPSLFASRTRKRYRDNRPSESEVHRSNPIYRTHLITSFLRAAEAATGLPTYLFPTFAITSAGACVFTAVEFAAEPAKQSTLFLAWADGVSDATVFTIERSLCLGWVHAVGIAAYDLDVPGYQLRRLRCVARSVGRWGSDGRGHDGSRHGDDREIRMG</sequence>
<dbReference type="OrthoDB" id="5336357at2759"/>
<dbReference type="STRING" id="503106.A0A218ZC85"/>
<feature type="region of interest" description="Disordered" evidence="1">
    <location>
        <begin position="1"/>
        <end position="24"/>
    </location>
</feature>
<evidence type="ECO:0000256" key="1">
    <source>
        <dbReference type="SAM" id="MobiDB-lite"/>
    </source>
</evidence>
<dbReference type="Proteomes" id="UP000242519">
    <property type="component" value="Unassembled WGS sequence"/>
</dbReference>
<dbReference type="InParanoid" id="A0A218ZC85"/>
<dbReference type="EMBL" id="MZNU01000076">
    <property type="protein sequence ID" value="OWP05210.1"/>
    <property type="molecule type" value="Genomic_DNA"/>
</dbReference>
<evidence type="ECO:0000313" key="3">
    <source>
        <dbReference type="Proteomes" id="UP000242519"/>
    </source>
</evidence>
<gene>
    <name evidence="2" type="ORF">B2J93_7952</name>
</gene>
<proteinExistence type="predicted"/>
<evidence type="ECO:0000313" key="2">
    <source>
        <dbReference type="EMBL" id="OWP05210.1"/>
    </source>
</evidence>
<feature type="compositionally biased region" description="Low complexity" evidence="1">
    <location>
        <begin position="10"/>
        <end position="24"/>
    </location>
</feature>